<reference evidence="2" key="1">
    <citation type="submission" date="2021-02" db="EMBL/GenBank/DDBJ databases">
        <authorList>
            <person name="Nowell W R."/>
        </authorList>
    </citation>
    <scope>NUCLEOTIDE SEQUENCE</scope>
</reference>
<organism evidence="2 3">
    <name type="scientific">Adineta steineri</name>
    <dbReference type="NCBI Taxonomy" id="433720"/>
    <lineage>
        <taxon>Eukaryota</taxon>
        <taxon>Metazoa</taxon>
        <taxon>Spiralia</taxon>
        <taxon>Gnathifera</taxon>
        <taxon>Rotifera</taxon>
        <taxon>Eurotatoria</taxon>
        <taxon>Bdelloidea</taxon>
        <taxon>Adinetida</taxon>
        <taxon>Adinetidae</taxon>
        <taxon>Adineta</taxon>
    </lineage>
</organism>
<keyword evidence="3" id="KW-1185">Reference proteome</keyword>
<comment type="caution">
    <text evidence="2">The sequence shown here is derived from an EMBL/GenBank/DDBJ whole genome shotgun (WGS) entry which is preliminary data.</text>
</comment>
<gene>
    <name evidence="2" type="ORF">QVE165_LOCUS13481</name>
</gene>
<evidence type="ECO:0000256" key="1">
    <source>
        <dbReference type="SAM" id="MobiDB-lite"/>
    </source>
</evidence>
<evidence type="ECO:0000313" key="3">
    <source>
        <dbReference type="Proteomes" id="UP000663832"/>
    </source>
</evidence>
<dbReference type="EMBL" id="CAJNOM010000069">
    <property type="protein sequence ID" value="CAF0973839.1"/>
    <property type="molecule type" value="Genomic_DNA"/>
</dbReference>
<accession>A0A814ETT7</accession>
<proteinExistence type="predicted"/>
<feature type="region of interest" description="Disordered" evidence="1">
    <location>
        <begin position="72"/>
        <end position="103"/>
    </location>
</feature>
<name>A0A814ETT7_9BILA</name>
<sequence length="103" mass="11660">MNSKYQPLDNDDKELFQRHEKGIDKSVRQAFPSIPADFKLKPVTIRKIVGCGMFYDIKVALPDGQFAKVHFHSGGHPMPRIEGREEPEQSFDVDPTASSSKDE</sequence>
<dbReference type="AlphaFoldDB" id="A0A814ETT7"/>
<dbReference type="OrthoDB" id="10011027at2759"/>
<protein>
    <submittedName>
        <fullName evidence="2">Uncharacterized protein</fullName>
    </submittedName>
</protein>
<dbReference type="Proteomes" id="UP000663832">
    <property type="component" value="Unassembled WGS sequence"/>
</dbReference>
<evidence type="ECO:0000313" key="2">
    <source>
        <dbReference type="EMBL" id="CAF0973839.1"/>
    </source>
</evidence>